<evidence type="ECO:0000256" key="1">
    <source>
        <dbReference type="ARBA" id="ARBA00004651"/>
    </source>
</evidence>
<keyword evidence="5 8" id="KW-0812">Transmembrane</keyword>
<evidence type="ECO:0000256" key="8">
    <source>
        <dbReference type="SAM" id="Phobius"/>
    </source>
</evidence>
<evidence type="ECO:0000256" key="2">
    <source>
        <dbReference type="ARBA" id="ARBA00007362"/>
    </source>
</evidence>
<dbReference type="RefSeq" id="WP_042544382.1">
    <property type="nucleotide sequence ID" value="NZ_JXSQ01000013.1"/>
</dbReference>
<feature type="transmembrane region" description="Helical" evidence="8">
    <location>
        <begin position="149"/>
        <end position="165"/>
    </location>
</feature>
<dbReference type="InterPro" id="IPR004626">
    <property type="entry name" value="RarD"/>
</dbReference>
<comment type="similarity">
    <text evidence="2">Belongs to the EamA transporter family.</text>
</comment>
<comment type="subcellular location">
    <subcellularLocation>
        <location evidence="1">Cell membrane</location>
        <topology evidence="1">Multi-pass membrane protein</topology>
    </subcellularLocation>
</comment>
<dbReference type="InterPro" id="IPR037185">
    <property type="entry name" value="EmrE-like"/>
</dbReference>
<evidence type="ECO:0000313" key="10">
    <source>
        <dbReference type="EMBL" id="KIP52243.1"/>
    </source>
</evidence>
<feature type="transmembrane region" description="Helical" evidence="8">
    <location>
        <begin position="240"/>
        <end position="260"/>
    </location>
</feature>
<keyword evidence="4" id="KW-1003">Cell membrane</keyword>
<evidence type="ECO:0000256" key="3">
    <source>
        <dbReference type="ARBA" id="ARBA00022448"/>
    </source>
</evidence>
<dbReference type="OrthoDB" id="369870at2"/>
<evidence type="ECO:0000256" key="5">
    <source>
        <dbReference type="ARBA" id="ARBA00022692"/>
    </source>
</evidence>
<dbReference type="PANTHER" id="PTHR22911">
    <property type="entry name" value="ACYL-MALONYL CONDENSING ENZYME-RELATED"/>
    <property type="match status" value="1"/>
</dbReference>
<gene>
    <name evidence="10" type="ORF">SD72_10330</name>
</gene>
<keyword evidence="11" id="KW-1185">Reference proteome</keyword>
<evidence type="ECO:0000256" key="6">
    <source>
        <dbReference type="ARBA" id="ARBA00022989"/>
    </source>
</evidence>
<keyword evidence="6 8" id="KW-1133">Transmembrane helix</keyword>
<dbReference type="EMBL" id="JXSQ01000013">
    <property type="protein sequence ID" value="KIP52243.1"/>
    <property type="molecule type" value="Genomic_DNA"/>
</dbReference>
<dbReference type="Pfam" id="PF00892">
    <property type="entry name" value="EamA"/>
    <property type="match status" value="1"/>
</dbReference>
<feature type="transmembrane region" description="Helical" evidence="8">
    <location>
        <begin position="101"/>
        <end position="119"/>
    </location>
</feature>
<feature type="transmembrane region" description="Helical" evidence="8">
    <location>
        <begin position="205"/>
        <end position="228"/>
    </location>
</feature>
<comment type="caution">
    <text evidence="10">The sequence shown here is derived from an EMBL/GenBank/DDBJ whole genome shotgun (WGS) entry which is preliminary data.</text>
</comment>
<feature type="transmembrane region" description="Helical" evidence="8">
    <location>
        <begin position="12"/>
        <end position="31"/>
    </location>
</feature>
<dbReference type="NCBIfam" id="TIGR00688">
    <property type="entry name" value="rarD"/>
    <property type="match status" value="1"/>
</dbReference>
<accession>A0A0D0IRY3</accession>
<keyword evidence="7 8" id="KW-0472">Membrane</keyword>
<protein>
    <submittedName>
        <fullName evidence="10">Protein rarD</fullName>
    </submittedName>
</protein>
<name>A0A0D0IRY3_9MICO</name>
<feature type="transmembrane region" description="Helical" evidence="8">
    <location>
        <begin position="70"/>
        <end position="95"/>
    </location>
</feature>
<sequence length="310" mass="33753">MKETRAGLGDGIGAYLLWGTFPLFFTLIAVANPFEVVSWRVITTLIVCALIVTVTRRWDRIVSVLRAPKTFGLFALSSILLYANWQIFVLGVITGHVLETALGYFINPLFTILFGVIFWREKLSRLQWVAVIIAGAGVLFSAISYGRVPWIALGLAVTFGLYGVVHQRIEHVDGVTGLTVETLVSVPIGLVQLAVVASVAGLSAFAHGGVITSLVLVSGLLTAIPLILFGEAARRLPLTYIGFLQFLTPILGFIFGFFVMGEELPLARWIGFIAVWIALMFLIADMVVRLRRAPDPGTAHQPHTGPIPLD</sequence>
<keyword evidence="3" id="KW-0813">Transport</keyword>
<dbReference type="SUPFAM" id="SSF103481">
    <property type="entry name" value="Multidrug resistance efflux transporter EmrE"/>
    <property type="match status" value="2"/>
</dbReference>
<evidence type="ECO:0000313" key="11">
    <source>
        <dbReference type="Proteomes" id="UP000032120"/>
    </source>
</evidence>
<dbReference type="Proteomes" id="UP000032120">
    <property type="component" value="Unassembled WGS sequence"/>
</dbReference>
<feature type="domain" description="EamA" evidence="9">
    <location>
        <begin position="12"/>
        <end position="141"/>
    </location>
</feature>
<dbReference type="AlphaFoldDB" id="A0A0D0IRY3"/>
<feature type="transmembrane region" description="Helical" evidence="8">
    <location>
        <begin position="266"/>
        <end position="284"/>
    </location>
</feature>
<dbReference type="InterPro" id="IPR000620">
    <property type="entry name" value="EamA_dom"/>
</dbReference>
<reference evidence="10 11" key="1">
    <citation type="submission" date="2015-01" db="EMBL/GenBank/DDBJ databases">
        <title>Draft genome sequence of Leucobacter komagatae strain VKM ST2845.</title>
        <authorList>
            <person name="Karlyshev A.V."/>
            <person name="Kudryashova E.B."/>
        </authorList>
    </citation>
    <scope>NUCLEOTIDE SEQUENCE [LARGE SCALE GENOMIC DNA]</scope>
    <source>
        <strain evidence="10 11">VKM ST2845</strain>
    </source>
</reference>
<dbReference type="PANTHER" id="PTHR22911:SF137">
    <property type="entry name" value="SOLUTE CARRIER FAMILY 35 MEMBER G2-RELATED"/>
    <property type="match status" value="1"/>
</dbReference>
<evidence type="ECO:0000256" key="7">
    <source>
        <dbReference type="ARBA" id="ARBA00023136"/>
    </source>
</evidence>
<dbReference type="GO" id="GO:0005886">
    <property type="term" value="C:plasma membrane"/>
    <property type="evidence" value="ECO:0007669"/>
    <property type="project" value="UniProtKB-SubCell"/>
</dbReference>
<evidence type="ECO:0000259" key="9">
    <source>
        <dbReference type="Pfam" id="PF00892"/>
    </source>
</evidence>
<evidence type="ECO:0000256" key="4">
    <source>
        <dbReference type="ARBA" id="ARBA00022475"/>
    </source>
</evidence>
<proteinExistence type="inferred from homology"/>
<feature type="transmembrane region" description="Helical" evidence="8">
    <location>
        <begin position="126"/>
        <end position="143"/>
    </location>
</feature>
<organism evidence="10 11">
    <name type="scientific">Leucobacter komagatae</name>
    <dbReference type="NCBI Taxonomy" id="55969"/>
    <lineage>
        <taxon>Bacteria</taxon>
        <taxon>Bacillati</taxon>
        <taxon>Actinomycetota</taxon>
        <taxon>Actinomycetes</taxon>
        <taxon>Micrococcales</taxon>
        <taxon>Microbacteriaceae</taxon>
        <taxon>Leucobacter</taxon>
    </lineage>
</organism>
<feature type="transmembrane region" description="Helical" evidence="8">
    <location>
        <begin position="177"/>
        <end position="199"/>
    </location>
</feature>
<feature type="transmembrane region" description="Helical" evidence="8">
    <location>
        <begin position="37"/>
        <end position="58"/>
    </location>
</feature>